<organism evidence="2 3">
    <name type="scientific">Parabacteroides acidifaciens</name>
    <dbReference type="NCBI Taxonomy" id="2290935"/>
    <lineage>
        <taxon>Bacteria</taxon>
        <taxon>Pseudomonadati</taxon>
        <taxon>Bacteroidota</taxon>
        <taxon>Bacteroidia</taxon>
        <taxon>Bacteroidales</taxon>
        <taxon>Tannerellaceae</taxon>
        <taxon>Parabacteroides</taxon>
    </lineage>
</organism>
<dbReference type="RefSeq" id="WP_147292143.1">
    <property type="nucleotide sequence ID" value="NZ_JACRTI010000061.1"/>
</dbReference>
<feature type="signal peptide" evidence="1">
    <location>
        <begin position="1"/>
        <end position="24"/>
    </location>
</feature>
<dbReference type="PROSITE" id="PS51257">
    <property type="entry name" value="PROKAR_LIPOPROTEIN"/>
    <property type="match status" value="1"/>
</dbReference>
<name>A0ABR7P5E7_9BACT</name>
<dbReference type="EMBL" id="JACRTI010000061">
    <property type="protein sequence ID" value="MBC8603494.1"/>
    <property type="molecule type" value="Genomic_DNA"/>
</dbReference>
<evidence type="ECO:0000313" key="2">
    <source>
        <dbReference type="EMBL" id="MBC8603494.1"/>
    </source>
</evidence>
<comment type="caution">
    <text evidence="2">The sequence shown here is derived from an EMBL/GenBank/DDBJ whole genome shotgun (WGS) entry which is preliminary data.</text>
</comment>
<dbReference type="Proteomes" id="UP000629596">
    <property type="component" value="Unassembled WGS sequence"/>
</dbReference>
<proteinExistence type="predicted"/>
<protein>
    <recommendedName>
        <fullName evidence="4">Major fimbrial subunit protein N-terminal domain-containing protein</fullName>
    </recommendedName>
</protein>
<keyword evidence="3" id="KW-1185">Reference proteome</keyword>
<evidence type="ECO:0000256" key="1">
    <source>
        <dbReference type="SAM" id="SignalP"/>
    </source>
</evidence>
<sequence>MNFKGITLAVLSFVLVAVSCSVENDTYMNDVNKEMATVSDEYAYVAFNMGMQTKSSVAGQQTSIAETETISNVTFFLFENGKVVGSATAGEGDAYQATRILTKANGSKKVFAIVNLSTETQKRLLSYSTENEVRTAALDESDMNALVKVGEGSVEVVDGVASTPSKYNGEYPTATASITVSQRTARIEISKLTVFYADGCTKYPVTLTGISLKNQNLAGQVEGIASSANYNSDNTQTINETKEISDKTVEFESVSTKTFYTFANETSVEDSKTALVLHFSINGKAYDREIKIKHIDTEKVEAGYIYRLTINAKVQSNDVESAVECHILDWNYNEINLGDIYAK</sequence>
<feature type="chain" id="PRO_5046895638" description="Major fimbrial subunit protein N-terminal domain-containing protein" evidence="1">
    <location>
        <begin position="25"/>
        <end position="343"/>
    </location>
</feature>
<gene>
    <name evidence="2" type="ORF">H8784_17430</name>
</gene>
<keyword evidence="1" id="KW-0732">Signal</keyword>
<reference evidence="2 3" key="1">
    <citation type="submission" date="2020-08" db="EMBL/GenBank/DDBJ databases">
        <title>Genome public.</title>
        <authorList>
            <person name="Liu C."/>
            <person name="Sun Q."/>
        </authorList>
    </citation>
    <scope>NUCLEOTIDE SEQUENCE [LARGE SCALE GENOMIC DNA]</scope>
    <source>
        <strain evidence="2 3">426_9</strain>
    </source>
</reference>
<evidence type="ECO:0008006" key="4">
    <source>
        <dbReference type="Google" id="ProtNLM"/>
    </source>
</evidence>
<evidence type="ECO:0000313" key="3">
    <source>
        <dbReference type="Proteomes" id="UP000629596"/>
    </source>
</evidence>
<accession>A0ABR7P5E7</accession>